<comment type="caution">
    <text evidence="1">The sequence shown here is derived from an EMBL/GenBank/DDBJ whole genome shotgun (WGS) entry which is preliminary data.</text>
</comment>
<gene>
    <name evidence="1" type="ORF">EHQ58_01385</name>
</gene>
<proteinExistence type="predicted"/>
<sequence>MKFVLRISFLFIFPHFLYAQKSPNFSHPLQIEPVSIYNKIRVDGSYFDKRTNVIYEQNRNISIEGEYNFWNHFSISSSLGRNNYILTDTETSNTYDRFNLGVKYGRIIDFGTSSLLLGAGIRLYDKKKGATPTERENPDFYLVRPNFGIGFRYGRFEILSEFRFQTETNKSFKEGSLEEFRRYYQFGMAPSFAVNQSLRTFMEFEYREPYDRYVDTKTRFFNFYPGVSFATENFGTFSLSLQIGLLKREENAIDRGIRFSYFYLFDLDHSNSKRIESSASKF</sequence>
<name>A0A4R9KBH8_9LEPT</name>
<keyword evidence="2" id="KW-1185">Reference proteome</keyword>
<organism evidence="1 2">
    <name type="scientific">Leptospira ognonensis</name>
    <dbReference type="NCBI Taxonomy" id="2484945"/>
    <lineage>
        <taxon>Bacteria</taxon>
        <taxon>Pseudomonadati</taxon>
        <taxon>Spirochaetota</taxon>
        <taxon>Spirochaetia</taxon>
        <taxon>Leptospirales</taxon>
        <taxon>Leptospiraceae</taxon>
        <taxon>Leptospira</taxon>
    </lineage>
</organism>
<dbReference type="OrthoDB" id="321511at2"/>
<evidence type="ECO:0000313" key="1">
    <source>
        <dbReference type="EMBL" id="TGL63129.1"/>
    </source>
</evidence>
<dbReference type="Proteomes" id="UP000297693">
    <property type="component" value="Unassembled WGS sequence"/>
</dbReference>
<evidence type="ECO:0000313" key="2">
    <source>
        <dbReference type="Proteomes" id="UP000297693"/>
    </source>
</evidence>
<dbReference type="AlphaFoldDB" id="A0A4R9KBH8"/>
<reference evidence="1" key="1">
    <citation type="journal article" date="2019" name="PLoS Negl. Trop. Dis.">
        <title>Revisiting the worldwide diversity of Leptospira species in the environment.</title>
        <authorList>
            <person name="Vincent A.T."/>
            <person name="Schiettekatte O."/>
            <person name="Bourhy P."/>
            <person name="Veyrier F.J."/>
            <person name="Picardeau M."/>
        </authorList>
    </citation>
    <scope>NUCLEOTIDE SEQUENCE [LARGE SCALE GENOMIC DNA]</scope>
    <source>
        <strain evidence="1">201702476</strain>
    </source>
</reference>
<evidence type="ECO:0008006" key="3">
    <source>
        <dbReference type="Google" id="ProtNLM"/>
    </source>
</evidence>
<dbReference type="EMBL" id="RQGD01000005">
    <property type="protein sequence ID" value="TGL63129.1"/>
    <property type="molecule type" value="Genomic_DNA"/>
</dbReference>
<protein>
    <recommendedName>
        <fullName evidence="3">DUF2490 domain-containing protein</fullName>
    </recommendedName>
</protein>
<accession>A0A4R9KBH8</accession>
<dbReference type="RefSeq" id="WP_135621549.1">
    <property type="nucleotide sequence ID" value="NZ_RQGD01000005.1"/>
</dbReference>